<accession>A0A9P4J7B9</accession>
<dbReference type="InterPro" id="IPR049756">
    <property type="entry name" value="PlcA-like_dom"/>
</dbReference>
<evidence type="ECO:0008006" key="3">
    <source>
        <dbReference type="Google" id="ProtNLM"/>
    </source>
</evidence>
<dbReference type="CDD" id="cd22893">
    <property type="entry name" value="PlcA-like"/>
    <property type="match status" value="1"/>
</dbReference>
<name>A0A9P4J7B9_9PEZI</name>
<evidence type="ECO:0000313" key="2">
    <source>
        <dbReference type="Proteomes" id="UP000799439"/>
    </source>
</evidence>
<protein>
    <recommendedName>
        <fullName evidence="3">Phosphatidylcholine-hydrolyzing phospholipase C</fullName>
    </recommendedName>
</protein>
<organism evidence="1 2">
    <name type="scientific">Myriangium duriaei CBS 260.36</name>
    <dbReference type="NCBI Taxonomy" id="1168546"/>
    <lineage>
        <taxon>Eukaryota</taxon>
        <taxon>Fungi</taxon>
        <taxon>Dikarya</taxon>
        <taxon>Ascomycota</taxon>
        <taxon>Pezizomycotina</taxon>
        <taxon>Dothideomycetes</taxon>
        <taxon>Dothideomycetidae</taxon>
        <taxon>Myriangiales</taxon>
        <taxon>Myriangiaceae</taxon>
        <taxon>Myriangium</taxon>
    </lineage>
</organism>
<sequence length="406" mass="44779">MDISRYSSAALEQLHHSGAHLNVSFRGGPSLTPIASNGTAKLDFEYAEHGFLGDAITLTLGPGQTALAGKTPFTLPNGLSLTYGQINGVSGLCCLKQNLVATDDHSSDGINPTEQSARFLESWGTLATDKIRQPTEAKKLLGVLEGEVAAVNKAVGEGRDPANAYANLADPTARFEAITADRPHGQPSYLKLAEMNFDHFGYDARTAYNAGHMTALQQAVMRSNDYGNLILAYTLNAFADHFLEDSFSAGHVRTPRRYLHSNFGDADLCAKAMHDEDNSIGLSVNNSMGQVWTMYGDKRLLDKANQVNRQMALQAVQVSANEIYQAWLTRTIPNPADFGAWKIAPTLASCEDENQALAPLFTPSKHPKRRKNIEDRHRWRYTSDYWFWTTLLSINLSGLWKYPIHM</sequence>
<dbReference type="AlphaFoldDB" id="A0A9P4J7B9"/>
<dbReference type="OrthoDB" id="4330301at2759"/>
<reference evidence="1" key="1">
    <citation type="journal article" date="2020" name="Stud. Mycol.">
        <title>101 Dothideomycetes genomes: a test case for predicting lifestyles and emergence of pathogens.</title>
        <authorList>
            <person name="Haridas S."/>
            <person name="Albert R."/>
            <person name="Binder M."/>
            <person name="Bloem J."/>
            <person name="Labutti K."/>
            <person name="Salamov A."/>
            <person name="Andreopoulos B."/>
            <person name="Baker S."/>
            <person name="Barry K."/>
            <person name="Bills G."/>
            <person name="Bluhm B."/>
            <person name="Cannon C."/>
            <person name="Castanera R."/>
            <person name="Culley D."/>
            <person name="Daum C."/>
            <person name="Ezra D."/>
            <person name="Gonzalez J."/>
            <person name="Henrissat B."/>
            <person name="Kuo A."/>
            <person name="Liang C."/>
            <person name="Lipzen A."/>
            <person name="Lutzoni F."/>
            <person name="Magnuson J."/>
            <person name="Mondo S."/>
            <person name="Nolan M."/>
            <person name="Ohm R."/>
            <person name="Pangilinan J."/>
            <person name="Park H.-J."/>
            <person name="Ramirez L."/>
            <person name="Alfaro M."/>
            <person name="Sun H."/>
            <person name="Tritt A."/>
            <person name="Yoshinaga Y."/>
            <person name="Zwiers L.-H."/>
            <person name="Turgeon B."/>
            <person name="Goodwin S."/>
            <person name="Spatafora J."/>
            <person name="Crous P."/>
            <person name="Grigoriev I."/>
        </authorList>
    </citation>
    <scope>NUCLEOTIDE SEQUENCE</scope>
    <source>
        <strain evidence="1">CBS 260.36</strain>
    </source>
</reference>
<gene>
    <name evidence="1" type="ORF">K461DRAFT_284915</name>
</gene>
<proteinExistence type="predicted"/>
<comment type="caution">
    <text evidence="1">The sequence shown here is derived from an EMBL/GenBank/DDBJ whole genome shotgun (WGS) entry which is preliminary data.</text>
</comment>
<evidence type="ECO:0000313" key="1">
    <source>
        <dbReference type="EMBL" id="KAF2154525.1"/>
    </source>
</evidence>
<dbReference type="Proteomes" id="UP000799439">
    <property type="component" value="Unassembled WGS sequence"/>
</dbReference>
<keyword evidence="2" id="KW-1185">Reference proteome</keyword>
<dbReference type="EMBL" id="ML996083">
    <property type="protein sequence ID" value="KAF2154525.1"/>
    <property type="molecule type" value="Genomic_DNA"/>
</dbReference>